<dbReference type="InterPro" id="IPR001509">
    <property type="entry name" value="Epimerase_deHydtase"/>
</dbReference>
<dbReference type="PANTHER" id="PTHR43245">
    <property type="entry name" value="BIFUNCTIONAL POLYMYXIN RESISTANCE PROTEIN ARNA"/>
    <property type="match status" value="1"/>
</dbReference>
<dbReference type="EMBL" id="FUXL01000003">
    <property type="protein sequence ID" value="SJZ86862.1"/>
    <property type="molecule type" value="Genomic_DNA"/>
</dbReference>
<evidence type="ECO:0000313" key="3">
    <source>
        <dbReference type="Proteomes" id="UP000190135"/>
    </source>
</evidence>
<proteinExistence type="predicted"/>
<dbReference type="InterPro" id="IPR050177">
    <property type="entry name" value="Lipid_A_modif_metabolic_enz"/>
</dbReference>
<gene>
    <name evidence="2" type="ORF">SAMN05428963_103353</name>
</gene>
<dbReference type="InterPro" id="IPR036291">
    <property type="entry name" value="NAD(P)-bd_dom_sf"/>
</dbReference>
<evidence type="ECO:0000313" key="2">
    <source>
        <dbReference type="EMBL" id="SJZ86862.1"/>
    </source>
</evidence>
<dbReference type="SUPFAM" id="SSF51735">
    <property type="entry name" value="NAD(P)-binding Rossmann-fold domains"/>
    <property type="match status" value="1"/>
</dbReference>
<dbReference type="Proteomes" id="UP000190135">
    <property type="component" value="Unassembled WGS sequence"/>
</dbReference>
<reference evidence="2 3" key="1">
    <citation type="submission" date="2017-02" db="EMBL/GenBank/DDBJ databases">
        <authorList>
            <person name="Peterson S.W."/>
        </authorList>
    </citation>
    <scope>NUCLEOTIDE SEQUENCE [LARGE SCALE GENOMIC DNA]</scope>
    <source>
        <strain evidence="2 3">USBA 369</strain>
    </source>
</reference>
<protein>
    <submittedName>
        <fullName evidence="2">UDP-glucose 4-epimerase</fullName>
    </submittedName>
</protein>
<organism evidence="2 3">
    <name type="scientific">Consotaella salsifontis</name>
    <dbReference type="NCBI Taxonomy" id="1365950"/>
    <lineage>
        <taxon>Bacteria</taxon>
        <taxon>Pseudomonadati</taxon>
        <taxon>Pseudomonadota</taxon>
        <taxon>Alphaproteobacteria</taxon>
        <taxon>Hyphomicrobiales</taxon>
        <taxon>Aurantimonadaceae</taxon>
        <taxon>Consotaella</taxon>
    </lineage>
</organism>
<feature type="domain" description="NAD-dependent epimerase/dehydratase" evidence="1">
    <location>
        <begin position="15"/>
        <end position="231"/>
    </location>
</feature>
<evidence type="ECO:0000259" key="1">
    <source>
        <dbReference type="Pfam" id="PF01370"/>
    </source>
</evidence>
<accession>A0A1T4P5Z6</accession>
<keyword evidence="3" id="KW-1185">Reference proteome</keyword>
<dbReference type="PANTHER" id="PTHR43245:SF58">
    <property type="entry name" value="BLL5923 PROTEIN"/>
    <property type="match status" value="1"/>
</dbReference>
<dbReference type="AlphaFoldDB" id="A0A1T4P5Z6"/>
<name>A0A1T4P5Z6_9HYPH</name>
<dbReference type="STRING" id="1365950.SAMN05428963_103353"/>
<sequence>MEVCVARNEKRGGRILVTGGTGFIGRHVVAALLEQGREIVLAVGSNSLVPANFQKTATVQTIPDGFDELDVSLFEGVDQIVHLAGLAAVPRGEPEPRKALESANILLTRQLVKLATTLEVGSFVNMSSVRAIVGNSSGGVVDDALDEEPLDLYGQTKREAEKCVEGLAHRGAFAISLRPPLVIGSEAKGNWRSLMKLAATGWPLPFASVRNERSFISVQTLAEAIVLLCGRAWPAEASGEYAIADPAPLSLAEVIRLLRVGMDLPQRIFFCPPAAFELMGKLTGRSRQVAGLTGSLRIDPSRFYSTFGFTPTLSLAEAIRMAGRDYQIKAGRQHFAPGS</sequence>
<dbReference type="Gene3D" id="3.40.50.720">
    <property type="entry name" value="NAD(P)-binding Rossmann-like Domain"/>
    <property type="match status" value="1"/>
</dbReference>
<dbReference type="Pfam" id="PF01370">
    <property type="entry name" value="Epimerase"/>
    <property type="match status" value="1"/>
</dbReference>